<feature type="signal peptide" evidence="1">
    <location>
        <begin position="1"/>
        <end position="23"/>
    </location>
</feature>
<proteinExistence type="predicted"/>
<name>A0ABU1MXN6_9CAUL</name>
<reference evidence="2 3" key="1">
    <citation type="submission" date="2023-07" db="EMBL/GenBank/DDBJ databases">
        <title>Sorghum-associated microbial communities from plants grown in Nebraska, USA.</title>
        <authorList>
            <person name="Schachtman D."/>
        </authorList>
    </citation>
    <scope>NUCLEOTIDE SEQUENCE [LARGE SCALE GENOMIC DNA]</scope>
    <source>
        <strain evidence="2 3">DS2154</strain>
    </source>
</reference>
<accession>A0ABU1MXN6</accession>
<keyword evidence="1" id="KW-0732">Signal</keyword>
<protein>
    <recommendedName>
        <fullName evidence="4">Beta-barrel porin 2</fullName>
    </recommendedName>
</protein>
<dbReference type="Proteomes" id="UP001262754">
    <property type="component" value="Unassembled WGS sequence"/>
</dbReference>
<dbReference type="PROSITE" id="PS51257">
    <property type="entry name" value="PROKAR_LIPOPROTEIN"/>
    <property type="match status" value="1"/>
</dbReference>
<sequence>MRATDIKTNAAKACFILAIAVSACPTASFGQALDSAQARTTDLFARDRSVAVLDRPHPEYEALGVPVGAFALFPRLQIDAEHTDNVFAVETGPVSDLAFHARPSATINSNWSRHQVNAYVRGDFIRNDKYKTENANNWSIGGTGRLDVVRDFNIALGADYIKAIEPRTSSNTAVSARDPIRYDQAQAYLSTSRIVGRTKLTVRGDVQSYNYKDGFDLNGNVIDQDARDRINSSLQGRADYAVSPATAVFVAVTGNKRNYDTGTVATPTRDSTGYELLTGVNFEVGAVIRGEVAVGYISQSFDNAAYSDIHGFGSRTRLEWFPTELTTITATASRAIEDAGVIGAGGYLSSDLGLNVDHELLRNVILSASVKYANDDYNGIDREDDRTEFALGANYLVNRNLGLTLRYYHTKQSSDGINSGPNYTVNRVSLSLTTQF</sequence>
<dbReference type="InterPro" id="IPR018759">
    <property type="entry name" value="BBP2_2"/>
</dbReference>
<dbReference type="Pfam" id="PF10082">
    <property type="entry name" value="BBP2_2"/>
    <property type="match status" value="1"/>
</dbReference>
<evidence type="ECO:0000256" key="1">
    <source>
        <dbReference type="SAM" id="SignalP"/>
    </source>
</evidence>
<feature type="chain" id="PRO_5046432057" description="Beta-barrel porin 2" evidence="1">
    <location>
        <begin position="24"/>
        <end position="436"/>
    </location>
</feature>
<comment type="caution">
    <text evidence="2">The sequence shown here is derived from an EMBL/GenBank/DDBJ whole genome shotgun (WGS) entry which is preliminary data.</text>
</comment>
<dbReference type="EMBL" id="JAVDRL010000004">
    <property type="protein sequence ID" value="MDR6530797.1"/>
    <property type="molecule type" value="Genomic_DNA"/>
</dbReference>
<evidence type="ECO:0000313" key="2">
    <source>
        <dbReference type="EMBL" id="MDR6530797.1"/>
    </source>
</evidence>
<organism evidence="2 3">
    <name type="scientific">Caulobacter rhizosphaerae</name>
    <dbReference type="NCBI Taxonomy" id="2010972"/>
    <lineage>
        <taxon>Bacteria</taxon>
        <taxon>Pseudomonadati</taxon>
        <taxon>Pseudomonadota</taxon>
        <taxon>Alphaproteobacteria</taxon>
        <taxon>Caulobacterales</taxon>
        <taxon>Caulobacteraceae</taxon>
        <taxon>Caulobacter</taxon>
    </lineage>
</organism>
<evidence type="ECO:0000313" key="3">
    <source>
        <dbReference type="Proteomes" id="UP001262754"/>
    </source>
</evidence>
<keyword evidence="3" id="KW-1185">Reference proteome</keyword>
<dbReference type="SUPFAM" id="SSF56935">
    <property type="entry name" value="Porins"/>
    <property type="match status" value="1"/>
</dbReference>
<evidence type="ECO:0008006" key="4">
    <source>
        <dbReference type="Google" id="ProtNLM"/>
    </source>
</evidence>
<gene>
    <name evidence="2" type="ORF">J2800_001536</name>
</gene>
<dbReference type="RefSeq" id="WP_310030505.1">
    <property type="nucleotide sequence ID" value="NZ_JAVDRL010000004.1"/>
</dbReference>